<accession>A0A2U3QF83</accession>
<keyword evidence="1" id="KW-1133">Transmembrane helix</keyword>
<reference evidence="3" key="1">
    <citation type="submission" date="2018-03" db="EMBL/GenBank/DDBJ databases">
        <authorList>
            <person name="Zecchin S."/>
        </authorList>
    </citation>
    <scope>NUCLEOTIDE SEQUENCE [LARGE SCALE GENOMIC DNA]</scope>
</reference>
<evidence type="ECO:0000256" key="1">
    <source>
        <dbReference type="SAM" id="Phobius"/>
    </source>
</evidence>
<name>A0A2U3QF83_9BACT</name>
<feature type="transmembrane region" description="Helical" evidence="1">
    <location>
        <begin position="7"/>
        <end position="29"/>
    </location>
</feature>
<dbReference type="Proteomes" id="UP000245125">
    <property type="component" value="Unassembled WGS sequence"/>
</dbReference>
<dbReference type="EMBL" id="OUUY01000060">
    <property type="protein sequence ID" value="SPQ00078.1"/>
    <property type="molecule type" value="Genomic_DNA"/>
</dbReference>
<gene>
    <name evidence="2" type="ORF">NBG4_160043</name>
</gene>
<keyword evidence="3" id="KW-1185">Reference proteome</keyword>
<organism evidence="2 3">
    <name type="scientific">Candidatus Sulfobium mesophilum</name>
    <dbReference type="NCBI Taxonomy" id="2016548"/>
    <lineage>
        <taxon>Bacteria</taxon>
        <taxon>Pseudomonadati</taxon>
        <taxon>Nitrospirota</taxon>
        <taxon>Nitrospiria</taxon>
        <taxon>Nitrospirales</taxon>
        <taxon>Nitrospiraceae</taxon>
        <taxon>Candidatus Sulfobium</taxon>
    </lineage>
</organism>
<proteinExistence type="predicted"/>
<keyword evidence="1" id="KW-0812">Transmembrane</keyword>
<sequence>MTQSRFFQLSLLFPFVLWCICLLLFSALYKEGSAFIINNLFNAFRVFVPYLVFAAIVWKLASNKPYRLLIPLAAVIPIVWGVFFTLFYMLISYAAERNVDPWHVLLIMAFWATVVAYLAEVIPFLVLTIFREDFKSCEEIHQLEGATLDQCS</sequence>
<dbReference type="AlphaFoldDB" id="A0A2U3QF83"/>
<protein>
    <submittedName>
        <fullName evidence="2">Uncharacterized protein</fullName>
    </submittedName>
</protein>
<evidence type="ECO:0000313" key="2">
    <source>
        <dbReference type="EMBL" id="SPQ00078.1"/>
    </source>
</evidence>
<feature type="transmembrane region" description="Helical" evidence="1">
    <location>
        <begin position="103"/>
        <end position="130"/>
    </location>
</feature>
<feature type="transmembrane region" description="Helical" evidence="1">
    <location>
        <begin position="68"/>
        <end position="91"/>
    </location>
</feature>
<feature type="transmembrane region" description="Helical" evidence="1">
    <location>
        <begin position="41"/>
        <end position="61"/>
    </location>
</feature>
<keyword evidence="1" id="KW-0472">Membrane</keyword>
<evidence type="ECO:0000313" key="3">
    <source>
        <dbReference type="Proteomes" id="UP000245125"/>
    </source>
</evidence>